<dbReference type="OrthoDB" id="5599753at2759"/>
<keyword evidence="5" id="KW-0479">Metal-binding</keyword>
<dbReference type="Pfam" id="PF10601">
    <property type="entry name" value="zf-LITAF-like"/>
    <property type="match status" value="1"/>
</dbReference>
<evidence type="ECO:0000256" key="3">
    <source>
        <dbReference type="ARBA" id="ARBA00004630"/>
    </source>
</evidence>
<feature type="domain" description="LITAF" evidence="10">
    <location>
        <begin position="26"/>
        <end position="109"/>
    </location>
</feature>
<evidence type="ECO:0000256" key="5">
    <source>
        <dbReference type="ARBA" id="ARBA00022723"/>
    </source>
</evidence>
<evidence type="ECO:0000256" key="6">
    <source>
        <dbReference type="ARBA" id="ARBA00022833"/>
    </source>
</evidence>
<keyword evidence="9" id="KW-0812">Transmembrane</keyword>
<dbReference type="GO" id="GO:0008270">
    <property type="term" value="F:zinc ion binding"/>
    <property type="evidence" value="ECO:0007669"/>
    <property type="project" value="TreeGrafter"/>
</dbReference>
<dbReference type="PROSITE" id="PS51837">
    <property type="entry name" value="LITAF"/>
    <property type="match status" value="1"/>
</dbReference>
<dbReference type="GO" id="GO:0005765">
    <property type="term" value="C:lysosomal membrane"/>
    <property type="evidence" value="ECO:0007669"/>
    <property type="project" value="UniProtKB-SubCell"/>
</dbReference>
<dbReference type="GO" id="GO:0031902">
    <property type="term" value="C:late endosome membrane"/>
    <property type="evidence" value="ECO:0007669"/>
    <property type="project" value="UniProtKB-SubCell"/>
</dbReference>
<dbReference type="PANTHER" id="PTHR23292">
    <property type="entry name" value="LIPOPOLYSACCHARIDE-INDUCED TUMOR NECROSIS FACTOR-ALPHA FACTOR"/>
    <property type="match status" value="1"/>
</dbReference>
<evidence type="ECO:0000313" key="12">
    <source>
        <dbReference type="Proteomes" id="UP000494165"/>
    </source>
</evidence>
<keyword evidence="7 9" id="KW-0472">Membrane</keyword>
<organism evidence="11 12">
    <name type="scientific">Cloeon dipterum</name>
    <dbReference type="NCBI Taxonomy" id="197152"/>
    <lineage>
        <taxon>Eukaryota</taxon>
        <taxon>Metazoa</taxon>
        <taxon>Ecdysozoa</taxon>
        <taxon>Arthropoda</taxon>
        <taxon>Hexapoda</taxon>
        <taxon>Insecta</taxon>
        <taxon>Pterygota</taxon>
        <taxon>Palaeoptera</taxon>
        <taxon>Ephemeroptera</taxon>
        <taxon>Pisciforma</taxon>
        <taxon>Baetidae</taxon>
        <taxon>Cloeon</taxon>
    </lineage>
</organism>
<proteinExistence type="inferred from homology"/>
<dbReference type="EMBL" id="CADEPI010000235">
    <property type="protein sequence ID" value="CAB3381483.1"/>
    <property type="molecule type" value="Genomic_DNA"/>
</dbReference>
<reference evidence="11 12" key="1">
    <citation type="submission" date="2020-04" db="EMBL/GenBank/DDBJ databases">
        <authorList>
            <person name="Alioto T."/>
            <person name="Alioto T."/>
            <person name="Gomez Garrido J."/>
        </authorList>
    </citation>
    <scope>NUCLEOTIDE SEQUENCE [LARGE SCALE GENOMIC DNA]</scope>
</reference>
<keyword evidence="9" id="KW-1133">Transmembrane helix</keyword>
<evidence type="ECO:0000256" key="8">
    <source>
        <dbReference type="SAM" id="MobiDB-lite"/>
    </source>
</evidence>
<feature type="transmembrane region" description="Helical" evidence="9">
    <location>
        <begin position="63"/>
        <end position="87"/>
    </location>
</feature>
<evidence type="ECO:0000256" key="2">
    <source>
        <dbReference type="ARBA" id="ARBA00004481"/>
    </source>
</evidence>
<keyword evidence="12" id="KW-1185">Reference proteome</keyword>
<evidence type="ECO:0000256" key="9">
    <source>
        <dbReference type="SAM" id="Phobius"/>
    </source>
</evidence>
<evidence type="ECO:0000256" key="1">
    <source>
        <dbReference type="ARBA" id="ARBA00004414"/>
    </source>
</evidence>
<sequence>MPMPSAPPSYEDSLQQQPSQPVQPASAQEFVIISAVLNRTPIRVTCPNCMENVVTVTEEKPRLLAHIICGALVVFGCWFCCCLPYCFDSLRKVEHTCPNCDALVGVYISGL</sequence>
<dbReference type="PANTHER" id="PTHR23292:SF6">
    <property type="entry name" value="FI16602P1-RELATED"/>
    <property type="match status" value="1"/>
</dbReference>
<dbReference type="InterPro" id="IPR006629">
    <property type="entry name" value="LITAF"/>
</dbReference>
<accession>A0A8S1DKC6</accession>
<keyword evidence="6" id="KW-0862">Zinc</keyword>
<dbReference type="Proteomes" id="UP000494165">
    <property type="component" value="Unassembled WGS sequence"/>
</dbReference>
<comment type="subcellular location">
    <subcellularLocation>
        <location evidence="2">Endosome membrane</location>
        <topology evidence="2">Peripheral membrane protein</topology>
    </subcellularLocation>
    <subcellularLocation>
        <location evidence="1">Late endosome membrane</location>
    </subcellularLocation>
    <subcellularLocation>
        <location evidence="3">Lysosome membrane</location>
        <topology evidence="3">Peripheral membrane protein</topology>
        <orientation evidence="3">Cytoplasmic side</orientation>
    </subcellularLocation>
</comment>
<evidence type="ECO:0000256" key="4">
    <source>
        <dbReference type="ARBA" id="ARBA00005975"/>
    </source>
</evidence>
<evidence type="ECO:0000313" key="11">
    <source>
        <dbReference type="EMBL" id="CAB3381483.1"/>
    </source>
</evidence>
<comment type="similarity">
    <text evidence="4">Belongs to the CDIP1/LITAF family.</text>
</comment>
<dbReference type="SMART" id="SM00714">
    <property type="entry name" value="LITAF"/>
    <property type="match status" value="1"/>
</dbReference>
<name>A0A8S1DKC6_9INSE</name>
<dbReference type="AlphaFoldDB" id="A0A8S1DKC6"/>
<evidence type="ECO:0000259" key="10">
    <source>
        <dbReference type="PROSITE" id="PS51837"/>
    </source>
</evidence>
<evidence type="ECO:0000256" key="7">
    <source>
        <dbReference type="ARBA" id="ARBA00023136"/>
    </source>
</evidence>
<dbReference type="InterPro" id="IPR037519">
    <property type="entry name" value="LITAF_fam"/>
</dbReference>
<protein>
    <recommendedName>
        <fullName evidence="10">LITAF domain-containing protein</fullName>
    </recommendedName>
</protein>
<feature type="region of interest" description="Disordered" evidence="8">
    <location>
        <begin position="1"/>
        <end position="23"/>
    </location>
</feature>
<comment type="caution">
    <text evidence="11">The sequence shown here is derived from an EMBL/GenBank/DDBJ whole genome shotgun (WGS) entry which is preliminary data.</text>
</comment>
<gene>
    <name evidence="11" type="ORF">CLODIP_2_CD15012</name>
</gene>